<dbReference type="EMBL" id="FRFE01000033">
    <property type="protein sequence ID" value="SHO52260.1"/>
    <property type="molecule type" value="Genomic_DNA"/>
</dbReference>
<evidence type="ECO:0000313" key="11">
    <source>
        <dbReference type="Proteomes" id="UP000184603"/>
    </source>
</evidence>
<keyword evidence="6 7" id="KW-0472">Membrane</keyword>
<evidence type="ECO:0000256" key="3">
    <source>
        <dbReference type="ARBA" id="ARBA00022741"/>
    </source>
</evidence>
<dbReference type="SMART" id="SM00382">
    <property type="entry name" value="AAA"/>
    <property type="match status" value="1"/>
</dbReference>
<dbReference type="AlphaFoldDB" id="A0A1M7YI06"/>
<dbReference type="STRING" id="1121416.SAMN02745220_04470"/>
<dbReference type="InterPro" id="IPR003439">
    <property type="entry name" value="ABC_transporter-like_ATP-bd"/>
</dbReference>
<dbReference type="InterPro" id="IPR027417">
    <property type="entry name" value="P-loop_NTPase"/>
</dbReference>
<dbReference type="InterPro" id="IPR036640">
    <property type="entry name" value="ABC1_TM_sf"/>
</dbReference>
<name>A0A1M7YI06_9BACT</name>
<dbReference type="OrthoDB" id="9772049at2"/>
<feature type="domain" description="ABC transmembrane type-1" evidence="9">
    <location>
        <begin position="13"/>
        <end position="290"/>
    </location>
</feature>
<dbReference type="Gene3D" id="1.20.1560.10">
    <property type="entry name" value="ABC transporter type 1, transmembrane domain"/>
    <property type="match status" value="1"/>
</dbReference>
<keyword evidence="4 10" id="KW-0067">ATP-binding</keyword>
<dbReference type="GO" id="GO:0030256">
    <property type="term" value="C:type I protein secretion system complex"/>
    <property type="evidence" value="ECO:0007669"/>
    <property type="project" value="InterPro"/>
</dbReference>
<evidence type="ECO:0000256" key="5">
    <source>
        <dbReference type="ARBA" id="ARBA00022989"/>
    </source>
</evidence>
<keyword evidence="5 7" id="KW-1133">Transmembrane helix</keyword>
<dbReference type="SUPFAM" id="SSF52540">
    <property type="entry name" value="P-loop containing nucleoside triphosphate hydrolases"/>
    <property type="match status" value="1"/>
</dbReference>
<keyword evidence="11" id="KW-1185">Reference proteome</keyword>
<dbReference type="GO" id="GO:0034040">
    <property type="term" value="F:ATPase-coupled lipid transmembrane transporter activity"/>
    <property type="evidence" value="ECO:0007669"/>
    <property type="project" value="TreeGrafter"/>
</dbReference>
<proteinExistence type="predicted"/>
<gene>
    <name evidence="10" type="ORF">SAMN02745220_04470</name>
</gene>
<dbReference type="GO" id="GO:0140359">
    <property type="term" value="F:ABC-type transporter activity"/>
    <property type="evidence" value="ECO:0007669"/>
    <property type="project" value="InterPro"/>
</dbReference>
<feature type="transmembrane region" description="Helical" evidence="7">
    <location>
        <begin position="46"/>
        <end position="66"/>
    </location>
</feature>
<sequence length="570" mass="62068">MKKFLATWSKYYIFAGLFSFFINILFLTFPVYMLAIYDRVLSSYSIPTLVTISAAAAVALIVQGMLDFIRSRLLVKAGVAIDQQLAKLVFGEMQKDACGLQKKGYASGLRDVNILRNYLGGNAIFSLFDLPWTPLYLLFIFFVHPLMGMIATGGAVASMILGISQELLTRKRLEMANAVSGNASNFTTLCLRNSESVGAMGMVSATQRRWQKMNNHVIMLQTEASNYAGMLQAVSKTIRTAMQVIIYGVGAYLTVINECTPGVMIASSIIMGRALAPIDQAMATWKQTLEARSSYKRLTTLVDKATQQTTMSLPDPTGKLDVEAVSLAINGVYVLRNISFSLEPGESLGLIGPSAAGKSTLGRLLLGIWPSMGGNVRLDGFDLFQWDQEHLGKFIGYLPQDVELFPGTVSENIARLETPDPEKVIRAAQIAGVHDLITHLPNGYDTHLGTPGHALSGGQRQRVALARALYGNPKLVLLDEPNSNLDEAGEKALLNTLAILKQQGVTTIVITHKPILLSGVDKILMLQHGQVARFGARQEVFQALLGPAAKPPIQLARNNQAPDEKREAVN</sequence>
<evidence type="ECO:0000256" key="4">
    <source>
        <dbReference type="ARBA" id="ARBA00022840"/>
    </source>
</evidence>
<evidence type="ECO:0000256" key="7">
    <source>
        <dbReference type="SAM" id="Phobius"/>
    </source>
</evidence>
<dbReference type="GO" id="GO:0016887">
    <property type="term" value="F:ATP hydrolysis activity"/>
    <property type="evidence" value="ECO:0007669"/>
    <property type="project" value="InterPro"/>
</dbReference>
<dbReference type="InterPro" id="IPR039421">
    <property type="entry name" value="Type_1_exporter"/>
</dbReference>
<evidence type="ECO:0000256" key="1">
    <source>
        <dbReference type="ARBA" id="ARBA00004651"/>
    </source>
</evidence>
<feature type="transmembrane region" description="Helical" evidence="7">
    <location>
        <begin position="135"/>
        <end position="163"/>
    </location>
</feature>
<dbReference type="Pfam" id="PF00664">
    <property type="entry name" value="ABC_membrane"/>
    <property type="match status" value="1"/>
</dbReference>
<dbReference type="Proteomes" id="UP000184603">
    <property type="component" value="Unassembled WGS sequence"/>
</dbReference>
<organism evidence="10 11">
    <name type="scientific">Desulfopila aestuarii DSM 18488</name>
    <dbReference type="NCBI Taxonomy" id="1121416"/>
    <lineage>
        <taxon>Bacteria</taxon>
        <taxon>Pseudomonadati</taxon>
        <taxon>Thermodesulfobacteriota</taxon>
        <taxon>Desulfobulbia</taxon>
        <taxon>Desulfobulbales</taxon>
        <taxon>Desulfocapsaceae</taxon>
        <taxon>Desulfopila</taxon>
    </lineage>
</organism>
<feature type="domain" description="ABC transporter" evidence="8">
    <location>
        <begin position="320"/>
        <end position="553"/>
    </location>
</feature>
<evidence type="ECO:0000256" key="6">
    <source>
        <dbReference type="ARBA" id="ARBA00023136"/>
    </source>
</evidence>
<dbReference type="RefSeq" id="WP_073615877.1">
    <property type="nucleotide sequence ID" value="NZ_FRFE01000033.1"/>
</dbReference>
<keyword evidence="2 7" id="KW-0812">Transmembrane</keyword>
<dbReference type="PROSITE" id="PS50893">
    <property type="entry name" value="ABC_TRANSPORTER_2"/>
    <property type="match status" value="1"/>
</dbReference>
<evidence type="ECO:0000256" key="2">
    <source>
        <dbReference type="ARBA" id="ARBA00022692"/>
    </source>
</evidence>
<reference evidence="10 11" key="1">
    <citation type="submission" date="2016-12" db="EMBL/GenBank/DDBJ databases">
        <authorList>
            <person name="Song W.-J."/>
            <person name="Kurnit D.M."/>
        </authorList>
    </citation>
    <scope>NUCLEOTIDE SEQUENCE [LARGE SCALE GENOMIC DNA]</scope>
    <source>
        <strain evidence="10 11">DSM 18488</strain>
    </source>
</reference>
<dbReference type="PROSITE" id="PS50929">
    <property type="entry name" value="ABC_TM1F"/>
    <property type="match status" value="1"/>
</dbReference>
<dbReference type="Gene3D" id="3.40.50.300">
    <property type="entry name" value="P-loop containing nucleotide triphosphate hydrolases"/>
    <property type="match status" value="1"/>
</dbReference>
<dbReference type="SUPFAM" id="SSF90123">
    <property type="entry name" value="ABC transporter transmembrane region"/>
    <property type="match status" value="1"/>
</dbReference>
<keyword evidence="3" id="KW-0547">Nucleotide-binding</keyword>
<evidence type="ECO:0000259" key="8">
    <source>
        <dbReference type="PROSITE" id="PS50893"/>
    </source>
</evidence>
<evidence type="ECO:0000259" key="9">
    <source>
        <dbReference type="PROSITE" id="PS50929"/>
    </source>
</evidence>
<dbReference type="GO" id="GO:0030253">
    <property type="term" value="P:protein secretion by the type I secretion system"/>
    <property type="evidence" value="ECO:0007669"/>
    <property type="project" value="InterPro"/>
</dbReference>
<dbReference type="InterPro" id="IPR017871">
    <property type="entry name" value="ABC_transporter-like_CS"/>
</dbReference>
<accession>A0A1M7YI06</accession>
<dbReference type="PANTHER" id="PTHR24221:SF248">
    <property type="entry name" value="ABC TRANSPORTER TRANSMEMBRANE REGION"/>
    <property type="match status" value="1"/>
</dbReference>
<dbReference type="PANTHER" id="PTHR24221">
    <property type="entry name" value="ATP-BINDING CASSETTE SUB-FAMILY B"/>
    <property type="match status" value="1"/>
</dbReference>
<evidence type="ECO:0000313" key="10">
    <source>
        <dbReference type="EMBL" id="SHO52260.1"/>
    </source>
</evidence>
<dbReference type="NCBIfam" id="TIGR01842">
    <property type="entry name" value="type_I_sec_PrtD"/>
    <property type="match status" value="1"/>
</dbReference>
<feature type="transmembrane region" description="Helical" evidence="7">
    <location>
        <begin position="12"/>
        <end position="34"/>
    </location>
</feature>
<comment type="subcellular location">
    <subcellularLocation>
        <location evidence="1">Cell membrane</location>
        <topology evidence="1">Multi-pass membrane protein</topology>
    </subcellularLocation>
</comment>
<dbReference type="GO" id="GO:0005886">
    <property type="term" value="C:plasma membrane"/>
    <property type="evidence" value="ECO:0007669"/>
    <property type="project" value="UniProtKB-SubCell"/>
</dbReference>
<dbReference type="InterPro" id="IPR011527">
    <property type="entry name" value="ABC1_TM_dom"/>
</dbReference>
<dbReference type="CDD" id="cd03246">
    <property type="entry name" value="ABCC_Protease_Secretion"/>
    <property type="match status" value="1"/>
</dbReference>
<dbReference type="Pfam" id="PF00005">
    <property type="entry name" value="ABC_tran"/>
    <property type="match status" value="1"/>
</dbReference>
<dbReference type="InterPro" id="IPR003593">
    <property type="entry name" value="AAA+_ATPase"/>
</dbReference>
<dbReference type="InterPro" id="IPR010128">
    <property type="entry name" value="ATPase_T1SS_PrtD-like"/>
</dbReference>
<protein>
    <submittedName>
        <fullName evidence="10">ATP-binding cassette, subfamily C, EexD</fullName>
    </submittedName>
</protein>
<dbReference type="GO" id="GO:0005524">
    <property type="term" value="F:ATP binding"/>
    <property type="evidence" value="ECO:0007669"/>
    <property type="project" value="UniProtKB-KW"/>
</dbReference>
<dbReference type="PROSITE" id="PS00211">
    <property type="entry name" value="ABC_TRANSPORTER_1"/>
    <property type="match status" value="1"/>
</dbReference>